<organism evidence="1 2">
    <name type="scientific">Pistacia atlantica</name>
    <dbReference type="NCBI Taxonomy" id="434234"/>
    <lineage>
        <taxon>Eukaryota</taxon>
        <taxon>Viridiplantae</taxon>
        <taxon>Streptophyta</taxon>
        <taxon>Embryophyta</taxon>
        <taxon>Tracheophyta</taxon>
        <taxon>Spermatophyta</taxon>
        <taxon>Magnoliopsida</taxon>
        <taxon>eudicotyledons</taxon>
        <taxon>Gunneridae</taxon>
        <taxon>Pentapetalae</taxon>
        <taxon>rosids</taxon>
        <taxon>malvids</taxon>
        <taxon>Sapindales</taxon>
        <taxon>Anacardiaceae</taxon>
        <taxon>Pistacia</taxon>
    </lineage>
</organism>
<accession>A0ACC1AP11</accession>
<sequence>MEEETPLKFHEIPDKENSKPTSESIETESISLSDFEEKCPAGGEDSVIFYTTSLRGIRKTFEDCNTVRFLLESFRISFQERDVSLHMEFRDELWRLLRGRAIPPKLFIKGRFIGGADEVVTLHEQGKLKTILEGIEVLSLNSAACNGCGNIRFVVCLNCNGSCKVFKDGDSEEIFIRCSECNENGLVKCPICC</sequence>
<gene>
    <name evidence="1" type="ORF">Patl1_32750</name>
</gene>
<reference evidence="2" key="1">
    <citation type="journal article" date="2023" name="G3 (Bethesda)">
        <title>Genome assembly and association tests identify interacting loci associated with vigor, precocity, and sex in interspecific pistachio rootstocks.</title>
        <authorList>
            <person name="Palmer W."/>
            <person name="Jacygrad E."/>
            <person name="Sagayaradj S."/>
            <person name="Cavanaugh K."/>
            <person name="Han R."/>
            <person name="Bertier L."/>
            <person name="Beede B."/>
            <person name="Kafkas S."/>
            <person name="Golino D."/>
            <person name="Preece J."/>
            <person name="Michelmore R."/>
        </authorList>
    </citation>
    <scope>NUCLEOTIDE SEQUENCE [LARGE SCALE GENOMIC DNA]</scope>
</reference>
<protein>
    <submittedName>
        <fullName evidence="1">Uncharacterized protein</fullName>
    </submittedName>
</protein>
<evidence type="ECO:0000313" key="1">
    <source>
        <dbReference type="EMBL" id="KAJ0088397.1"/>
    </source>
</evidence>
<dbReference type="Proteomes" id="UP001164250">
    <property type="component" value="Chromosome 9"/>
</dbReference>
<proteinExistence type="predicted"/>
<comment type="caution">
    <text evidence="1">The sequence shown here is derived from an EMBL/GenBank/DDBJ whole genome shotgun (WGS) entry which is preliminary data.</text>
</comment>
<keyword evidence="2" id="KW-1185">Reference proteome</keyword>
<dbReference type="EMBL" id="CM047905">
    <property type="protein sequence ID" value="KAJ0088397.1"/>
    <property type="molecule type" value="Genomic_DNA"/>
</dbReference>
<evidence type="ECO:0000313" key="2">
    <source>
        <dbReference type="Proteomes" id="UP001164250"/>
    </source>
</evidence>
<name>A0ACC1AP11_9ROSI</name>